<accession>A0A8E6B761</accession>
<protein>
    <submittedName>
        <fullName evidence="2">Uncharacterized protein</fullName>
    </submittedName>
</protein>
<evidence type="ECO:0000256" key="1">
    <source>
        <dbReference type="SAM" id="MobiDB-lite"/>
    </source>
</evidence>
<evidence type="ECO:0000313" key="3">
    <source>
        <dbReference type="Proteomes" id="UP000676194"/>
    </source>
</evidence>
<feature type="region of interest" description="Disordered" evidence="1">
    <location>
        <begin position="1"/>
        <end position="28"/>
    </location>
</feature>
<organism evidence="2 3">
    <name type="scientific">Telmatocola sphagniphila</name>
    <dbReference type="NCBI Taxonomy" id="1123043"/>
    <lineage>
        <taxon>Bacteria</taxon>
        <taxon>Pseudomonadati</taxon>
        <taxon>Planctomycetota</taxon>
        <taxon>Planctomycetia</taxon>
        <taxon>Gemmatales</taxon>
        <taxon>Gemmataceae</taxon>
    </lineage>
</organism>
<sequence>MRVISVPPPVRQRGPHHRPTPAPGHPAGLIASLDREREETGVRRLLQVQIFTDSANVADSGNDRDRGGMKNAAIWNLFDVYYRNELILNWN</sequence>
<reference evidence="2" key="1">
    <citation type="submission" date="2021-05" db="EMBL/GenBank/DDBJ databases">
        <title>Complete genome sequence of the cellulolytic planctomycete Telmatocola sphagniphila SP2T and characterization of the first cellulase from planctomycetes.</title>
        <authorList>
            <person name="Rakitin A.L."/>
            <person name="Beletsky A.V."/>
            <person name="Naumoff D.G."/>
            <person name="Kulichevskaya I.S."/>
            <person name="Mardanov A.V."/>
            <person name="Ravin N.V."/>
            <person name="Dedysh S.N."/>
        </authorList>
    </citation>
    <scope>NUCLEOTIDE SEQUENCE</scope>
    <source>
        <strain evidence="2">SP2T</strain>
    </source>
</reference>
<keyword evidence="3" id="KW-1185">Reference proteome</keyword>
<gene>
    <name evidence="2" type="ORF">KIH39_22860</name>
</gene>
<name>A0A8E6B761_9BACT</name>
<dbReference type="RefSeq" id="WP_213495763.1">
    <property type="nucleotide sequence ID" value="NZ_CP074694.1"/>
</dbReference>
<dbReference type="Proteomes" id="UP000676194">
    <property type="component" value="Chromosome"/>
</dbReference>
<dbReference type="KEGG" id="tsph:KIH39_22860"/>
<proteinExistence type="predicted"/>
<dbReference type="AlphaFoldDB" id="A0A8E6B761"/>
<dbReference type="EMBL" id="CP074694">
    <property type="protein sequence ID" value="QVL31655.1"/>
    <property type="molecule type" value="Genomic_DNA"/>
</dbReference>
<evidence type="ECO:0000313" key="2">
    <source>
        <dbReference type="EMBL" id="QVL31655.1"/>
    </source>
</evidence>
<feature type="compositionally biased region" description="Pro residues" evidence="1">
    <location>
        <begin position="1"/>
        <end position="10"/>
    </location>
</feature>